<name>G5S5F0_SALET</name>
<dbReference type="AlphaFoldDB" id="G5S5F0"/>
<dbReference type="InterPro" id="IPR011010">
    <property type="entry name" value="DNA_brk_join_enz"/>
</dbReference>
<proteinExistence type="predicted"/>
<accession>G5S5F0</accession>
<reference evidence="2 3" key="1">
    <citation type="journal article" date="2011" name="BMC Genomics">
        <title>Genome sequencing reveals diversification of virulence factor content and possible host adaptation in distinct subpopulations of Salmonella enterica.</title>
        <authorList>
            <person name="den Bakker H.C."/>
            <person name="Moreno Switt A.I."/>
            <person name="Govoni G."/>
            <person name="Cummings C.A."/>
            <person name="Ranieri M.L."/>
            <person name="Degoricija L."/>
            <person name="Hoelzer K."/>
            <person name="Rodriguez-Rivera L.D."/>
            <person name="Brown S."/>
            <person name="Bolchacova E."/>
            <person name="Furtado M.R."/>
            <person name="Wiedmann M."/>
        </authorList>
    </citation>
    <scope>NUCLEOTIDE SEQUENCE [LARGE SCALE GENOMIC DNA]</scope>
    <source>
        <strain evidence="2 3">R8-2977</strain>
    </source>
</reference>
<protein>
    <submittedName>
        <fullName evidence="2">Shufflon-specific DNA recombinase</fullName>
    </submittedName>
</protein>
<dbReference type="Proteomes" id="UP000004776">
    <property type="component" value="Unassembled WGS sequence"/>
</dbReference>
<dbReference type="GO" id="GO:0003677">
    <property type="term" value="F:DNA binding"/>
    <property type="evidence" value="ECO:0007669"/>
    <property type="project" value="UniProtKB-KW"/>
</dbReference>
<dbReference type="Gene3D" id="1.10.150.130">
    <property type="match status" value="1"/>
</dbReference>
<evidence type="ECO:0000256" key="1">
    <source>
        <dbReference type="ARBA" id="ARBA00023125"/>
    </source>
</evidence>
<comment type="caution">
    <text evidence="2">The sequence shown here is derived from an EMBL/GenBank/DDBJ whole genome shotgun (WGS) entry which is preliminary data.</text>
</comment>
<gene>
    <name evidence="2" type="ORF">LTSEURB_6749</name>
</gene>
<dbReference type="EMBL" id="AFCW01002471">
    <property type="protein sequence ID" value="EHC95879.1"/>
    <property type="molecule type" value="Genomic_DNA"/>
</dbReference>
<dbReference type="PATRIC" id="fig|913084.3.peg.5024"/>
<keyword evidence="1" id="KW-0238">DNA-binding</keyword>
<dbReference type="SUPFAM" id="SSF56349">
    <property type="entry name" value="DNA breaking-rejoining enzymes"/>
    <property type="match status" value="1"/>
</dbReference>
<sequence length="153" mass="17449">MSRPLRIKKMSLYNALSRYYATTSVHKRGHQQEFYRVCVIQRHPVAQKMMDEITTVDIAAYRDFRLSQINVRTGRNISGNTVRLELALLSSLYNLARVEWGTCRTNPVELVRKPKIADRRRPRPATDIAGRATVIPLFSGTKPGAIHHLPSGH</sequence>
<evidence type="ECO:0000313" key="3">
    <source>
        <dbReference type="Proteomes" id="UP000004776"/>
    </source>
</evidence>
<organism evidence="2 3">
    <name type="scientific">Salmonella enterica subsp. enterica serovar Urbana str. R8-2977</name>
    <dbReference type="NCBI Taxonomy" id="913084"/>
    <lineage>
        <taxon>Bacteria</taxon>
        <taxon>Pseudomonadati</taxon>
        <taxon>Pseudomonadota</taxon>
        <taxon>Gammaproteobacteria</taxon>
        <taxon>Enterobacterales</taxon>
        <taxon>Enterobacteriaceae</taxon>
        <taxon>Salmonella</taxon>
    </lineage>
</organism>
<evidence type="ECO:0000313" key="2">
    <source>
        <dbReference type="EMBL" id="EHC95879.1"/>
    </source>
</evidence>
<dbReference type="InterPro" id="IPR010998">
    <property type="entry name" value="Integrase_recombinase_N"/>
</dbReference>